<dbReference type="SMART" id="SM00850">
    <property type="entry name" value="LytTR"/>
    <property type="match status" value="1"/>
</dbReference>
<reference evidence="2 3" key="1">
    <citation type="submission" date="2015-09" db="EMBL/GenBank/DDBJ databases">
        <authorList>
            <consortium name="Pathogen Informatics"/>
        </authorList>
    </citation>
    <scope>NUCLEOTIDE SEQUENCE [LARGE SCALE GENOMIC DNA]</scope>
    <source>
        <strain evidence="2 3">2789STDY5608850</strain>
    </source>
</reference>
<dbReference type="Pfam" id="PF04397">
    <property type="entry name" value="LytTR"/>
    <property type="match status" value="1"/>
</dbReference>
<dbReference type="Proteomes" id="UP000095651">
    <property type="component" value="Unassembled WGS sequence"/>
</dbReference>
<dbReference type="InterPro" id="IPR046947">
    <property type="entry name" value="LytR-like"/>
</dbReference>
<dbReference type="PANTHER" id="PTHR37299:SF1">
    <property type="entry name" value="STAGE 0 SPORULATION PROTEIN A HOMOLOG"/>
    <property type="match status" value="1"/>
</dbReference>
<accession>A0A173ZI20</accession>
<protein>
    <submittedName>
        <fullName evidence="2">Two-component response regulator</fullName>
    </submittedName>
</protein>
<evidence type="ECO:0000313" key="3">
    <source>
        <dbReference type="Proteomes" id="UP000095651"/>
    </source>
</evidence>
<proteinExistence type="predicted"/>
<dbReference type="EMBL" id="CYZE01000002">
    <property type="protein sequence ID" value="CUN75136.1"/>
    <property type="molecule type" value="Genomic_DNA"/>
</dbReference>
<dbReference type="Gene3D" id="2.40.50.1020">
    <property type="entry name" value="LytTr DNA-binding domain"/>
    <property type="match status" value="1"/>
</dbReference>
<dbReference type="InterPro" id="IPR007492">
    <property type="entry name" value="LytTR_DNA-bd_dom"/>
</dbReference>
<evidence type="ECO:0000259" key="1">
    <source>
        <dbReference type="PROSITE" id="PS50930"/>
    </source>
</evidence>
<evidence type="ECO:0000313" key="2">
    <source>
        <dbReference type="EMBL" id="CUN75136.1"/>
    </source>
</evidence>
<dbReference type="AlphaFoldDB" id="A0A173ZI20"/>
<sequence length="233" mass="27631">MGKIILYDPERRLAGLGDSFPAGETAEHRTLHTFTAEDQLLFYLEEVDEDVDILIVNLVRQKDTGAGLARACKNRIHHLKLVLVIDRLEWPEHLFELQPDSLLFFPLDQDDFQRTILHLEQMAQQEYKRCLTLVTKGKIYRIPYQKILYVESRGHQLSVKTWEEEIRAYGKLDDLLKRLPPYFLHCHKSYLINSNYVRQLEMYRIRLEGKEEWIPVSQKYYKIIKNTLLAEAE</sequence>
<organism evidence="2 3">
    <name type="scientific">Hungatella hathewayi</name>
    <dbReference type="NCBI Taxonomy" id="154046"/>
    <lineage>
        <taxon>Bacteria</taxon>
        <taxon>Bacillati</taxon>
        <taxon>Bacillota</taxon>
        <taxon>Clostridia</taxon>
        <taxon>Lachnospirales</taxon>
        <taxon>Lachnospiraceae</taxon>
        <taxon>Hungatella</taxon>
    </lineage>
</organism>
<gene>
    <name evidence="2" type="ORF">ERS852407_00996</name>
</gene>
<dbReference type="RefSeq" id="WP_055653263.1">
    <property type="nucleotide sequence ID" value="NZ_CABIXC010000002.1"/>
</dbReference>
<dbReference type="PANTHER" id="PTHR37299">
    <property type="entry name" value="TRANSCRIPTIONAL REGULATOR-RELATED"/>
    <property type="match status" value="1"/>
</dbReference>
<dbReference type="GO" id="GO:0000156">
    <property type="term" value="F:phosphorelay response regulator activity"/>
    <property type="evidence" value="ECO:0007669"/>
    <property type="project" value="InterPro"/>
</dbReference>
<feature type="domain" description="HTH LytTR-type" evidence="1">
    <location>
        <begin position="131"/>
        <end position="230"/>
    </location>
</feature>
<dbReference type="GO" id="GO:0003677">
    <property type="term" value="F:DNA binding"/>
    <property type="evidence" value="ECO:0007669"/>
    <property type="project" value="InterPro"/>
</dbReference>
<dbReference type="PROSITE" id="PS50930">
    <property type="entry name" value="HTH_LYTTR"/>
    <property type="match status" value="1"/>
</dbReference>
<name>A0A173ZI20_9FIRM</name>